<evidence type="ECO:0000313" key="2">
    <source>
        <dbReference type="EMBL" id="JAD49557.1"/>
    </source>
</evidence>
<protein>
    <submittedName>
        <fullName evidence="2">Uncharacterized protein</fullName>
    </submittedName>
</protein>
<feature type="compositionally biased region" description="Basic and acidic residues" evidence="1">
    <location>
        <begin position="34"/>
        <end position="50"/>
    </location>
</feature>
<feature type="region of interest" description="Disordered" evidence="1">
    <location>
        <begin position="1"/>
        <end position="50"/>
    </location>
</feature>
<evidence type="ECO:0000256" key="1">
    <source>
        <dbReference type="SAM" id="MobiDB-lite"/>
    </source>
</evidence>
<organism evidence="2">
    <name type="scientific">Arundo donax</name>
    <name type="common">Giant reed</name>
    <name type="synonym">Donax arundinaceus</name>
    <dbReference type="NCBI Taxonomy" id="35708"/>
    <lineage>
        <taxon>Eukaryota</taxon>
        <taxon>Viridiplantae</taxon>
        <taxon>Streptophyta</taxon>
        <taxon>Embryophyta</taxon>
        <taxon>Tracheophyta</taxon>
        <taxon>Spermatophyta</taxon>
        <taxon>Magnoliopsida</taxon>
        <taxon>Liliopsida</taxon>
        <taxon>Poales</taxon>
        <taxon>Poaceae</taxon>
        <taxon>PACMAD clade</taxon>
        <taxon>Arundinoideae</taxon>
        <taxon>Arundineae</taxon>
        <taxon>Arundo</taxon>
    </lineage>
</organism>
<reference evidence="2" key="2">
    <citation type="journal article" date="2015" name="Data Brief">
        <title>Shoot transcriptome of the giant reed, Arundo donax.</title>
        <authorList>
            <person name="Barrero R.A."/>
            <person name="Guerrero F.D."/>
            <person name="Moolhuijzen P."/>
            <person name="Goolsby J.A."/>
            <person name="Tidwell J."/>
            <person name="Bellgard S.E."/>
            <person name="Bellgard M.I."/>
        </authorList>
    </citation>
    <scope>NUCLEOTIDE SEQUENCE</scope>
    <source>
        <tissue evidence="2">Shoot tissue taken approximately 20 cm above the soil surface</tissue>
    </source>
</reference>
<feature type="compositionally biased region" description="Basic and acidic residues" evidence="1">
    <location>
        <begin position="11"/>
        <end position="26"/>
    </location>
</feature>
<dbReference type="EMBL" id="GBRH01248338">
    <property type="protein sequence ID" value="JAD49557.1"/>
    <property type="molecule type" value="Transcribed_RNA"/>
</dbReference>
<name>A0A0A9AR58_ARUDO</name>
<sequence>MLLLASLLPWQKKEGEGGKETRREQKLALAGEGNEGREREGDDGRADDGGGGRCAHRLGLRAAGSFAAMPATGVCRYGRAFQGRGRGGHHGAAARGGAARREGRDVDELVALPTGHGSRGRAALGGRDDRGGGGGEPTQARSRETGQRGRYMVGGMIEHVATAHCRRRDDLRTTGRVEVAAEGLRGPTARRGLRVQERSRAELRRGQAHRAWR</sequence>
<proteinExistence type="predicted"/>
<feature type="region of interest" description="Disordered" evidence="1">
    <location>
        <begin position="82"/>
        <end position="147"/>
    </location>
</feature>
<dbReference type="AlphaFoldDB" id="A0A0A9AR58"/>
<reference evidence="2" key="1">
    <citation type="submission" date="2014-09" db="EMBL/GenBank/DDBJ databases">
        <authorList>
            <person name="Magalhaes I.L.F."/>
            <person name="Oliveira U."/>
            <person name="Santos F.R."/>
            <person name="Vidigal T.H.D.A."/>
            <person name="Brescovit A.D."/>
            <person name="Santos A.J."/>
        </authorList>
    </citation>
    <scope>NUCLEOTIDE SEQUENCE</scope>
    <source>
        <tissue evidence="2">Shoot tissue taken approximately 20 cm above the soil surface</tissue>
    </source>
</reference>
<accession>A0A0A9AR58</accession>